<dbReference type="AlphaFoldDB" id="A0A3D8Q575"/>
<dbReference type="GO" id="GO:0046872">
    <property type="term" value="F:metal ion binding"/>
    <property type="evidence" value="ECO:0007669"/>
    <property type="project" value="UniProtKB-KW"/>
</dbReference>
<keyword evidence="2" id="KW-0862">Zinc</keyword>
<evidence type="ECO:0000313" key="7">
    <source>
        <dbReference type="EMBL" id="RDW56837.1"/>
    </source>
</evidence>
<dbReference type="EMBL" id="PDLN01000024">
    <property type="protein sequence ID" value="RDW56837.1"/>
    <property type="molecule type" value="Genomic_DNA"/>
</dbReference>
<proteinExistence type="predicted"/>
<evidence type="ECO:0000256" key="3">
    <source>
        <dbReference type="ARBA" id="ARBA00023015"/>
    </source>
</evidence>
<keyword evidence="5" id="KW-0804">Transcription</keyword>
<evidence type="ECO:0000256" key="1">
    <source>
        <dbReference type="ARBA" id="ARBA00022723"/>
    </source>
</evidence>
<organism evidence="7 8">
    <name type="scientific">Coleophoma crateriformis</name>
    <dbReference type="NCBI Taxonomy" id="565419"/>
    <lineage>
        <taxon>Eukaryota</taxon>
        <taxon>Fungi</taxon>
        <taxon>Dikarya</taxon>
        <taxon>Ascomycota</taxon>
        <taxon>Pezizomycotina</taxon>
        <taxon>Leotiomycetes</taxon>
        <taxon>Helotiales</taxon>
        <taxon>Dermateaceae</taxon>
        <taxon>Coleophoma</taxon>
    </lineage>
</organism>
<protein>
    <recommendedName>
        <fullName evidence="9">Transcription factor domain-containing protein</fullName>
    </recommendedName>
</protein>
<keyword evidence="1" id="KW-0479">Metal-binding</keyword>
<evidence type="ECO:0008006" key="9">
    <source>
        <dbReference type="Google" id="ProtNLM"/>
    </source>
</evidence>
<keyword evidence="8" id="KW-1185">Reference proteome</keyword>
<evidence type="ECO:0000256" key="5">
    <source>
        <dbReference type="ARBA" id="ARBA00023163"/>
    </source>
</evidence>
<evidence type="ECO:0000313" key="8">
    <source>
        <dbReference type="Proteomes" id="UP000256328"/>
    </source>
</evidence>
<reference evidence="7 8" key="1">
    <citation type="journal article" date="2018" name="IMA Fungus">
        <title>IMA Genome-F 9: Draft genome sequence of Annulohypoxylon stygium, Aspergillus mulundensis, Berkeleyomyces basicola (syn. Thielaviopsis basicola), Ceratocystis smalleyi, two Cercospora beticola strains, Coleophoma cylindrospora, Fusarium fracticaudum, Phialophora cf. hyalina, and Morchella septimelata.</title>
        <authorList>
            <person name="Wingfield B.D."/>
            <person name="Bills G.F."/>
            <person name="Dong Y."/>
            <person name="Huang W."/>
            <person name="Nel W.J."/>
            <person name="Swalarsk-Parry B.S."/>
            <person name="Vaghefi N."/>
            <person name="Wilken P.M."/>
            <person name="An Z."/>
            <person name="de Beer Z.W."/>
            <person name="De Vos L."/>
            <person name="Chen L."/>
            <person name="Duong T.A."/>
            <person name="Gao Y."/>
            <person name="Hammerbacher A."/>
            <person name="Kikkert J.R."/>
            <person name="Li Y."/>
            <person name="Li H."/>
            <person name="Li K."/>
            <person name="Li Q."/>
            <person name="Liu X."/>
            <person name="Ma X."/>
            <person name="Naidoo K."/>
            <person name="Pethybridge S.J."/>
            <person name="Sun J."/>
            <person name="Steenkamp E.T."/>
            <person name="van der Nest M.A."/>
            <person name="van Wyk S."/>
            <person name="Wingfield M.J."/>
            <person name="Xiong C."/>
            <person name="Yue Q."/>
            <person name="Zhang X."/>
        </authorList>
    </citation>
    <scope>NUCLEOTIDE SEQUENCE [LARGE SCALE GENOMIC DNA]</scope>
    <source>
        <strain evidence="7 8">BP5796</strain>
    </source>
</reference>
<evidence type="ECO:0000256" key="4">
    <source>
        <dbReference type="ARBA" id="ARBA00023125"/>
    </source>
</evidence>
<keyword evidence="3" id="KW-0805">Transcription regulation</keyword>
<dbReference type="OrthoDB" id="2593732at2759"/>
<evidence type="ECO:0000256" key="6">
    <source>
        <dbReference type="ARBA" id="ARBA00023242"/>
    </source>
</evidence>
<keyword evidence="6" id="KW-0539">Nucleus</keyword>
<dbReference type="InterPro" id="IPR052360">
    <property type="entry name" value="Transcr_Regulatory_Proteins"/>
</dbReference>
<comment type="caution">
    <text evidence="7">The sequence shown here is derived from an EMBL/GenBank/DDBJ whole genome shotgun (WGS) entry which is preliminary data.</text>
</comment>
<dbReference type="GO" id="GO:0003677">
    <property type="term" value="F:DNA binding"/>
    <property type="evidence" value="ECO:0007669"/>
    <property type="project" value="UniProtKB-KW"/>
</dbReference>
<accession>A0A3D8Q575</accession>
<dbReference type="PANTHER" id="PTHR36206">
    <property type="entry name" value="ASPERCRYPTIN BIOSYNTHESIS CLUSTER-SPECIFIC TRANSCRIPTION REGULATOR ATNN-RELATED"/>
    <property type="match status" value="1"/>
</dbReference>
<name>A0A3D8Q575_9HELO</name>
<dbReference type="PANTHER" id="PTHR36206:SF12">
    <property type="entry name" value="ASPERCRYPTIN BIOSYNTHESIS CLUSTER-SPECIFIC TRANSCRIPTION REGULATOR ATNN-RELATED"/>
    <property type="match status" value="1"/>
</dbReference>
<sequence>MINSITQIESLAPAQEVRALEYFIRKTAPALGGFFDVYFWTVQVPQLSQNDAAVRFALIAVASVHEQMETIRNILIGRTRADKDAIGAKQLLGFNQYNSAVGRIAAQICSGTRPVEVTLACCILFICFDFLRGNFTTALLHLRSSLRIAKALQEYAITTSMHSIFKENIFRTFEHLSFQLTATHKPSLGSKLDFPSWEAQQADDREFLDLSSANRSLDSLSRVIFTFAMRSGQLHQPSLPSEIRADLEEERRRLLNALLLWDLNSRPSLLET</sequence>
<evidence type="ECO:0000256" key="2">
    <source>
        <dbReference type="ARBA" id="ARBA00022833"/>
    </source>
</evidence>
<dbReference type="Proteomes" id="UP000256328">
    <property type="component" value="Unassembled WGS sequence"/>
</dbReference>
<keyword evidence="4" id="KW-0238">DNA-binding</keyword>
<gene>
    <name evidence="7" type="ORF">BP5796_12904</name>
</gene>